<organism evidence="5">
    <name type="scientific">marine sediment metagenome</name>
    <dbReference type="NCBI Taxonomy" id="412755"/>
    <lineage>
        <taxon>unclassified sequences</taxon>
        <taxon>metagenomes</taxon>
        <taxon>ecological metagenomes</taxon>
    </lineage>
</organism>
<dbReference type="EMBL" id="BARU01016918">
    <property type="protein sequence ID" value="GAH54141.1"/>
    <property type="molecule type" value="Genomic_DNA"/>
</dbReference>
<dbReference type="InterPro" id="IPR029061">
    <property type="entry name" value="THDP-binding"/>
</dbReference>
<keyword evidence="3" id="KW-0786">Thiamine pyrophosphate</keyword>
<dbReference type="PANTHER" id="PTHR47514">
    <property type="entry name" value="TRANSKETOLASE N-TERMINAL SECTION-RELATED"/>
    <property type="match status" value="1"/>
</dbReference>
<reference evidence="5" key="1">
    <citation type="journal article" date="2014" name="Front. Microbiol.">
        <title>High frequency of phylogenetically diverse reductive dehalogenase-homologous genes in deep subseafloor sedimentary metagenomes.</title>
        <authorList>
            <person name="Kawai M."/>
            <person name="Futagami T."/>
            <person name="Toyoda A."/>
            <person name="Takaki Y."/>
            <person name="Nishi S."/>
            <person name="Hori S."/>
            <person name="Arai W."/>
            <person name="Tsubouchi T."/>
            <person name="Morono Y."/>
            <person name="Uchiyama I."/>
            <person name="Ito T."/>
            <person name="Fujiyama A."/>
            <person name="Inagaki F."/>
            <person name="Takami H."/>
        </authorList>
    </citation>
    <scope>NUCLEOTIDE SEQUENCE</scope>
    <source>
        <strain evidence="5">Expedition CK06-06</strain>
    </source>
</reference>
<name>X1G8B0_9ZZZZ</name>
<dbReference type="PANTHER" id="PTHR47514:SF1">
    <property type="entry name" value="TRANSKETOLASE N-TERMINAL SECTION-RELATED"/>
    <property type="match status" value="1"/>
</dbReference>
<accession>X1G8B0</accession>
<feature type="domain" description="Transketolase N-terminal" evidence="4">
    <location>
        <begin position="10"/>
        <end position="84"/>
    </location>
</feature>
<evidence type="ECO:0000256" key="1">
    <source>
        <dbReference type="ARBA" id="ARBA00001964"/>
    </source>
</evidence>
<feature type="non-terminal residue" evidence="5">
    <location>
        <position position="102"/>
    </location>
</feature>
<evidence type="ECO:0000256" key="3">
    <source>
        <dbReference type="ARBA" id="ARBA00023052"/>
    </source>
</evidence>
<dbReference type="Gene3D" id="3.40.50.970">
    <property type="match status" value="1"/>
</dbReference>
<dbReference type="Pfam" id="PF00456">
    <property type="entry name" value="Transketolase_N"/>
    <property type="match status" value="1"/>
</dbReference>
<comment type="caution">
    <text evidence="5">The sequence shown here is derived from an EMBL/GenBank/DDBJ whole genome shotgun (WGS) entry which is preliminary data.</text>
</comment>
<dbReference type="InterPro" id="IPR005474">
    <property type="entry name" value="Transketolase_N"/>
</dbReference>
<dbReference type="AlphaFoldDB" id="X1G8B0"/>
<gene>
    <name evidence="5" type="ORF">S03H2_28087</name>
</gene>
<evidence type="ECO:0000256" key="2">
    <source>
        <dbReference type="ARBA" id="ARBA00007131"/>
    </source>
</evidence>
<comment type="similarity">
    <text evidence="2">Belongs to the transketolase family.</text>
</comment>
<evidence type="ECO:0000259" key="4">
    <source>
        <dbReference type="Pfam" id="PF00456"/>
    </source>
</evidence>
<protein>
    <recommendedName>
        <fullName evidence="4">Transketolase N-terminal domain-containing protein</fullName>
    </recommendedName>
</protein>
<proteinExistence type="inferred from homology"/>
<comment type="cofactor">
    <cofactor evidence="1">
        <name>thiamine diphosphate</name>
        <dbReference type="ChEBI" id="CHEBI:58937"/>
    </cofactor>
</comment>
<sequence length="102" mass="11588">MQRNIQELKKLSNELRFDVVDMIYKSKDGHPGPALGIADLVTALYFSEMKIDPRDPYKPDRDRFILSKGHACPVVYAALAKLDYFSDELLPTLRTCDSILQG</sequence>
<dbReference type="SUPFAM" id="SSF52518">
    <property type="entry name" value="Thiamin diphosphate-binding fold (THDP-binding)"/>
    <property type="match status" value="1"/>
</dbReference>
<evidence type="ECO:0000313" key="5">
    <source>
        <dbReference type="EMBL" id="GAH54141.1"/>
    </source>
</evidence>